<dbReference type="Gene3D" id="3.30.450.40">
    <property type="match status" value="1"/>
</dbReference>
<evidence type="ECO:0000256" key="6">
    <source>
        <dbReference type="SAM" id="Coils"/>
    </source>
</evidence>
<dbReference type="PROSITE" id="PS50110">
    <property type="entry name" value="RESPONSE_REGULATORY"/>
    <property type="match status" value="1"/>
</dbReference>
<dbReference type="Gene3D" id="3.40.50.2300">
    <property type="match status" value="1"/>
</dbReference>
<keyword evidence="1" id="KW-0808">Transferase</keyword>
<keyword evidence="3" id="KW-0805">Transcription regulation</keyword>
<dbReference type="AlphaFoldDB" id="A0A151AHI3"/>
<dbReference type="InterPro" id="IPR013656">
    <property type="entry name" value="PAS_4"/>
</dbReference>
<dbReference type="PANTHER" id="PTHR34236">
    <property type="entry name" value="DIMETHYL SULFOXIDE REDUCTASE TRANSCRIPTIONAL ACTIVATOR"/>
    <property type="match status" value="1"/>
</dbReference>
<dbReference type="InterPro" id="IPR011006">
    <property type="entry name" value="CheY-like_superfamily"/>
</dbReference>
<organism evidence="9 10">
    <name type="scientific">Halalkalicoccus paucihalophilus</name>
    <dbReference type="NCBI Taxonomy" id="1008153"/>
    <lineage>
        <taxon>Archaea</taxon>
        <taxon>Methanobacteriati</taxon>
        <taxon>Methanobacteriota</taxon>
        <taxon>Stenosarchaea group</taxon>
        <taxon>Halobacteria</taxon>
        <taxon>Halobacteriales</taxon>
        <taxon>Halococcaceae</taxon>
        <taxon>Halalkalicoccus</taxon>
    </lineage>
</organism>
<dbReference type="NCBIfam" id="TIGR00229">
    <property type="entry name" value="sensory_box"/>
    <property type="match status" value="1"/>
</dbReference>
<dbReference type="Pfam" id="PF08448">
    <property type="entry name" value="PAS_4"/>
    <property type="match status" value="1"/>
</dbReference>
<dbReference type="Pfam" id="PF04967">
    <property type="entry name" value="HTH_10"/>
    <property type="match status" value="1"/>
</dbReference>
<evidence type="ECO:0000259" key="8">
    <source>
        <dbReference type="PROSITE" id="PS50112"/>
    </source>
</evidence>
<comment type="caution">
    <text evidence="5">Lacks conserved residue(s) required for the propagation of feature annotation.</text>
</comment>
<keyword evidence="10" id="KW-1185">Reference proteome</keyword>
<dbReference type="InterPro" id="IPR007050">
    <property type="entry name" value="HTH_bacterioopsin"/>
</dbReference>
<dbReference type="SMART" id="SM00448">
    <property type="entry name" value="REC"/>
    <property type="match status" value="1"/>
</dbReference>
<evidence type="ECO:0000313" key="9">
    <source>
        <dbReference type="EMBL" id="KYH27099.1"/>
    </source>
</evidence>
<dbReference type="InterPro" id="IPR000014">
    <property type="entry name" value="PAS"/>
</dbReference>
<evidence type="ECO:0000256" key="3">
    <source>
        <dbReference type="ARBA" id="ARBA00023015"/>
    </source>
</evidence>
<protein>
    <submittedName>
        <fullName evidence="9">Bacterioopsin transcriptional activator</fullName>
    </submittedName>
</protein>
<dbReference type="InterPro" id="IPR031803">
    <property type="entry name" value="BAT_GAF/HTH-assoc"/>
</dbReference>
<comment type="caution">
    <text evidence="9">The sequence shown here is derived from an EMBL/GenBank/DDBJ whole genome shotgun (WGS) entry which is preliminary data.</text>
</comment>
<evidence type="ECO:0000256" key="1">
    <source>
        <dbReference type="ARBA" id="ARBA00022679"/>
    </source>
</evidence>
<dbReference type="PANTHER" id="PTHR34236:SF1">
    <property type="entry name" value="DIMETHYL SULFOXIDE REDUCTASE TRANSCRIPTIONAL ACTIVATOR"/>
    <property type="match status" value="1"/>
</dbReference>
<reference evidence="9 10" key="1">
    <citation type="submission" date="2016-02" db="EMBL/GenBank/DDBJ databases">
        <title>Genome sequence of Halalkalicoccus paucihalophilus DSM 24557.</title>
        <authorList>
            <person name="Poehlein A."/>
            <person name="Daniel R."/>
        </authorList>
    </citation>
    <scope>NUCLEOTIDE SEQUENCE [LARGE SCALE GENOMIC DNA]</scope>
    <source>
        <strain evidence="9 10">DSM 24557</strain>
    </source>
</reference>
<dbReference type="Proteomes" id="UP000075321">
    <property type="component" value="Unassembled WGS sequence"/>
</dbReference>
<name>A0A151AHI3_9EURY</name>
<dbReference type="Pfam" id="PF00072">
    <property type="entry name" value="Response_reg"/>
    <property type="match status" value="1"/>
</dbReference>
<dbReference type="PROSITE" id="PS50112">
    <property type="entry name" value="PAS"/>
    <property type="match status" value="1"/>
</dbReference>
<evidence type="ECO:0000256" key="2">
    <source>
        <dbReference type="ARBA" id="ARBA00022777"/>
    </source>
</evidence>
<feature type="domain" description="PAS" evidence="8">
    <location>
        <begin position="256"/>
        <end position="311"/>
    </location>
</feature>
<dbReference type="SMART" id="SM00091">
    <property type="entry name" value="PAS"/>
    <property type="match status" value="2"/>
</dbReference>
<dbReference type="RefSeq" id="WP_066380199.1">
    <property type="nucleotide sequence ID" value="NZ_LTAZ01000003.1"/>
</dbReference>
<dbReference type="SUPFAM" id="SSF52172">
    <property type="entry name" value="CheY-like"/>
    <property type="match status" value="1"/>
</dbReference>
<accession>A0A151AHI3</accession>
<dbReference type="OrthoDB" id="165911at2157"/>
<dbReference type="Gene3D" id="3.30.450.20">
    <property type="entry name" value="PAS domain"/>
    <property type="match status" value="2"/>
</dbReference>
<dbReference type="SUPFAM" id="SSF55781">
    <property type="entry name" value="GAF domain-like"/>
    <property type="match status" value="2"/>
</dbReference>
<dbReference type="PATRIC" id="fig|1008153.3.peg.997"/>
<dbReference type="InterPro" id="IPR035965">
    <property type="entry name" value="PAS-like_dom_sf"/>
</dbReference>
<feature type="coiled-coil region" evidence="6">
    <location>
        <begin position="485"/>
        <end position="519"/>
    </location>
</feature>
<evidence type="ECO:0000256" key="5">
    <source>
        <dbReference type="PROSITE-ProRule" id="PRU00169"/>
    </source>
</evidence>
<dbReference type="InterPro" id="IPR001789">
    <property type="entry name" value="Sig_transdc_resp-reg_receiver"/>
</dbReference>
<evidence type="ECO:0000256" key="4">
    <source>
        <dbReference type="ARBA" id="ARBA00023163"/>
    </source>
</evidence>
<keyword evidence="4" id="KW-0804">Transcription</keyword>
<keyword evidence="6" id="KW-0175">Coiled coil</keyword>
<dbReference type="InterPro" id="IPR003018">
    <property type="entry name" value="GAF"/>
</dbReference>
<keyword evidence="2" id="KW-0418">Kinase</keyword>
<dbReference type="Pfam" id="PF13185">
    <property type="entry name" value="GAF_2"/>
    <property type="match status" value="1"/>
</dbReference>
<dbReference type="CDD" id="cd00130">
    <property type="entry name" value="PAS"/>
    <property type="match status" value="2"/>
</dbReference>
<sequence>MAAPDTGPPRLLLVGDDDWLSTAREALDTPRTSVASDGEEALGRLENAPIDCVLSALSLPDGGTLDLLRAVREDHPGLPVVVYARSGDEERASAAIGAGAIDYLPVDSTPPSELRDRVARVIEGAHARKERNRRARQFEALFADSLSATWVLDPEGHVRRANDAARSFAPDADPDAIGEPLWERPWIADADRDRLRDAVERAGDEPSTLTLDCVGDERAPTTVELAVRPVEGTDSLLVTAVDVTERAELADELGRSEELHRVTLNNMTDTVLVTDDGGSFTYICPNVHFIFGYTVEEIREMGTIEELLGSELFDPAELRRKGVLTNIECTATDRAGREHTLLVNVKRVSIQGGTTLYSCRDVTTRKQRERALSTLHGTARDLLYAENRGEIAGIVTTDATDVLDVPGIGCYLFDAEENSLEPAATTDALAEGRALPSNHPGDDHPVGRAFIEGGVVTNGDLLAVPLGDHGVLAAESDGGFDALAEELADLLAATAEAALDRLEREAELCERDRELRERNRELSRLNRINDVIRGIDGALVGAETREEIERAVCDRLTTDDRYRFAWTGEPDGEGVVPREWAGEDREYLAGRSFEDDEPAARAAETGEPVVVGNVAEGFRKAPWRAAALEYGYQSVLSVPLAHEGLSYGVLSVYADRPNAFDEMARTVFLELADTIAAALTAVKQRDALLSDTVSELEYEIRSDSCPPLSLALAADCEVALDGGVRRVEGGVLAFVSVEGTPLDRVHEAASDVPAIEEATPIAEREDGGVFRLRLASPFVGTRLADHGATLRSLRASADDASARLVVDVPNPTDVRAVDGALTGLYADATLLSQRERTRENTAEHTRSAVVDRLTDRQREAVRTAYHSGFFESPRACTGEAVADALGISPSAFYQLNRAAQRALFGAVFDGNFTIEA</sequence>
<dbReference type="CDD" id="cd00156">
    <property type="entry name" value="REC"/>
    <property type="match status" value="1"/>
</dbReference>
<evidence type="ECO:0000259" key="7">
    <source>
        <dbReference type="PROSITE" id="PS50110"/>
    </source>
</evidence>
<dbReference type="SUPFAM" id="SSF55785">
    <property type="entry name" value="PYP-like sensor domain (PAS domain)"/>
    <property type="match status" value="2"/>
</dbReference>
<proteinExistence type="predicted"/>
<dbReference type="Pfam" id="PF15915">
    <property type="entry name" value="BAT"/>
    <property type="match status" value="1"/>
</dbReference>
<evidence type="ECO:0000313" key="10">
    <source>
        <dbReference type="Proteomes" id="UP000075321"/>
    </source>
</evidence>
<feature type="domain" description="Response regulatory" evidence="7">
    <location>
        <begin position="10"/>
        <end position="121"/>
    </location>
</feature>
<dbReference type="EMBL" id="LTAZ01000003">
    <property type="protein sequence ID" value="KYH27099.1"/>
    <property type="molecule type" value="Genomic_DNA"/>
</dbReference>
<dbReference type="InterPro" id="IPR029016">
    <property type="entry name" value="GAF-like_dom_sf"/>
</dbReference>
<dbReference type="GO" id="GO:0016301">
    <property type="term" value="F:kinase activity"/>
    <property type="evidence" value="ECO:0007669"/>
    <property type="project" value="UniProtKB-KW"/>
</dbReference>
<dbReference type="GO" id="GO:0000160">
    <property type="term" value="P:phosphorelay signal transduction system"/>
    <property type="evidence" value="ECO:0007669"/>
    <property type="project" value="InterPro"/>
</dbReference>
<gene>
    <name evidence="9" type="primary">bat_2</name>
    <name evidence="9" type="ORF">HAPAU_09890</name>
</gene>